<evidence type="ECO:0000313" key="3">
    <source>
        <dbReference type="Proteomes" id="UP000198984"/>
    </source>
</evidence>
<dbReference type="AlphaFoldDB" id="A0A1H7RZG2"/>
<dbReference type="InterPro" id="IPR029044">
    <property type="entry name" value="Nucleotide-diphossugar_trans"/>
</dbReference>
<dbReference type="RefSeq" id="WP_089910636.1">
    <property type="nucleotide sequence ID" value="NZ_FOBB01000002.1"/>
</dbReference>
<dbReference type="InterPro" id="IPR025877">
    <property type="entry name" value="MobA-like_NTP_Trfase"/>
</dbReference>
<keyword evidence="2" id="KW-0808">Transferase</keyword>
<proteinExistence type="predicted"/>
<dbReference type="CDD" id="cd04182">
    <property type="entry name" value="GT_2_like_f"/>
    <property type="match status" value="1"/>
</dbReference>
<organism evidence="2 3">
    <name type="scientific">Chitinophaga rupis</name>
    <dbReference type="NCBI Taxonomy" id="573321"/>
    <lineage>
        <taxon>Bacteria</taxon>
        <taxon>Pseudomonadati</taxon>
        <taxon>Bacteroidota</taxon>
        <taxon>Chitinophagia</taxon>
        <taxon>Chitinophagales</taxon>
        <taxon>Chitinophagaceae</taxon>
        <taxon>Chitinophaga</taxon>
    </lineage>
</organism>
<keyword evidence="3" id="KW-1185">Reference proteome</keyword>
<dbReference type="PANTHER" id="PTHR43777:SF1">
    <property type="entry name" value="MOLYBDENUM COFACTOR CYTIDYLYLTRANSFERASE"/>
    <property type="match status" value="1"/>
</dbReference>
<feature type="domain" description="MobA-like NTP transferase" evidence="1">
    <location>
        <begin position="5"/>
        <end position="165"/>
    </location>
</feature>
<accession>A0A1H7RZG2</accession>
<dbReference type="PANTHER" id="PTHR43777">
    <property type="entry name" value="MOLYBDENUM COFACTOR CYTIDYLYLTRANSFERASE"/>
    <property type="match status" value="1"/>
</dbReference>
<dbReference type="SUPFAM" id="SSF53448">
    <property type="entry name" value="Nucleotide-diphospho-sugar transferases"/>
    <property type="match status" value="1"/>
</dbReference>
<name>A0A1H7RZG2_9BACT</name>
<dbReference type="EMBL" id="FOBB01000002">
    <property type="protein sequence ID" value="SEL65496.1"/>
    <property type="molecule type" value="Genomic_DNA"/>
</dbReference>
<dbReference type="Pfam" id="PF12804">
    <property type="entry name" value="NTP_transf_3"/>
    <property type="match status" value="1"/>
</dbReference>
<dbReference type="Gene3D" id="3.90.550.10">
    <property type="entry name" value="Spore Coat Polysaccharide Biosynthesis Protein SpsA, Chain A"/>
    <property type="match status" value="1"/>
</dbReference>
<dbReference type="GO" id="GO:0016779">
    <property type="term" value="F:nucleotidyltransferase activity"/>
    <property type="evidence" value="ECO:0007669"/>
    <property type="project" value="UniProtKB-KW"/>
</dbReference>
<evidence type="ECO:0000259" key="1">
    <source>
        <dbReference type="Pfam" id="PF12804"/>
    </source>
</evidence>
<keyword evidence="2" id="KW-0548">Nucleotidyltransferase</keyword>
<gene>
    <name evidence="2" type="ORF">SAMN04488505_102773</name>
</gene>
<reference evidence="2 3" key="1">
    <citation type="submission" date="2016-10" db="EMBL/GenBank/DDBJ databases">
        <authorList>
            <person name="de Groot N.N."/>
        </authorList>
    </citation>
    <scope>NUCLEOTIDE SEQUENCE [LARGE SCALE GENOMIC DNA]</scope>
    <source>
        <strain evidence="2 3">DSM 21039</strain>
    </source>
</reference>
<sequence length="191" mass="20788">MTGIIILAAGASTRMGAPKQQLIYQGKTLLQHAIQTALSSGCTPVIVVLGAHAMIISPEVPKELVTMIENRDWEEGMSSSIRTGISALQEKAPLATGAILMVCDQPHVSVEHLQQLMQQKLDTGKGIVASYYKNTMGVPVLFDKLFFPELLALKGQEGAKKLLVQFEQEVAAVPFPLGEVDVDTREDYERL</sequence>
<dbReference type="STRING" id="573321.SAMN04488505_102773"/>
<dbReference type="OrthoDB" id="9779263at2"/>
<dbReference type="Proteomes" id="UP000198984">
    <property type="component" value="Unassembled WGS sequence"/>
</dbReference>
<protein>
    <submittedName>
        <fullName evidence="2">Molybdenum cofactor cytidylyltransferase</fullName>
    </submittedName>
</protein>
<evidence type="ECO:0000313" key="2">
    <source>
        <dbReference type="EMBL" id="SEL65496.1"/>
    </source>
</evidence>